<sequence length="155" mass="17717">MNSARLATDTPMIRKNTTQHRTISKYSLHVLFGSFLYIFRKNITGKINPLIGSVVHPRMEIASEICGTEIASNQQNTEIPRVTITFCLVVIVFVPKNTDSKSFLAGSRMIGTEVITVNRRASMAMLKAQLLYSTSRTFFFVRRASKRDWWDRTPR</sequence>
<evidence type="ECO:0000313" key="1">
    <source>
        <dbReference type="EMBL" id="CAE0343461.1"/>
    </source>
</evidence>
<dbReference type="EMBL" id="HBII01005248">
    <property type="protein sequence ID" value="CAE0343461.1"/>
    <property type="molecule type" value="Transcribed_RNA"/>
</dbReference>
<gene>
    <name evidence="1" type="ORF">EHAR0213_LOCUS2368</name>
</gene>
<organism evidence="1">
    <name type="scientific">Euplotes harpa</name>
    <dbReference type="NCBI Taxonomy" id="151035"/>
    <lineage>
        <taxon>Eukaryota</taxon>
        <taxon>Sar</taxon>
        <taxon>Alveolata</taxon>
        <taxon>Ciliophora</taxon>
        <taxon>Intramacronucleata</taxon>
        <taxon>Spirotrichea</taxon>
        <taxon>Hypotrichia</taxon>
        <taxon>Euplotida</taxon>
        <taxon>Euplotidae</taxon>
        <taxon>Euplotes</taxon>
    </lineage>
</organism>
<accession>A0A7S3J1P2</accession>
<name>A0A7S3J1P2_9SPIT</name>
<dbReference type="AlphaFoldDB" id="A0A7S3J1P2"/>
<proteinExistence type="predicted"/>
<protein>
    <submittedName>
        <fullName evidence="1">Uncharacterized protein</fullName>
    </submittedName>
</protein>
<reference evidence="1" key="1">
    <citation type="submission" date="2021-01" db="EMBL/GenBank/DDBJ databases">
        <authorList>
            <person name="Corre E."/>
            <person name="Pelletier E."/>
            <person name="Niang G."/>
            <person name="Scheremetjew M."/>
            <person name="Finn R."/>
            <person name="Kale V."/>
            <person name="Holt S."/>
            <person name="Cochrane G."/>
            <person name="Meng A."/>
            <person name="Brown T."/>
            <person name="Cohen L."/>
        </authorList>
    </citation>
    <scope>NUCLEOTIDE SEQUENCE</scope>
    <source>
        <strain evidence="1">FSP1.4</strain>
    </source>
</reference>